<evidence type="ECO:0000313" key="2">
    <source>
        <dbReference type="EMBL" id="RXM31351.1"/>
    </source>
</evidence>
<dbReference type="EMBL" id="SCEB01215094">
    <property type="protein sequence ID" value="RXM31351.1"/>
    <property type="molecule type" value="Genomic_DNA"/>
</dbReference>
<gene>
    <name evidence="2" type="ORF">EOD39_7110</name>
</gene>
<feature type="compositionally biased region" description="Basic and acidic residues" evidence="1">
    <location>
        <begin position="197"/>
        <end position="206"/>
    </location>
</feature>
<sequence>MGMNHCKGSCDQRKSKALRNIEPAPECPPLPAPRLKKPVPKKTTNTLQEAPKRMRLEGIPPQALDAPQHMTPSTAERHILVMLHSIKLQVQHNTAVLQSLNPSQVVPSTLLEKPDGVDYLPLEDMASLDALEERLIPEVELKKAIIAYLNWCGRGVKRGFKPMKLCKLIVQSTLSNSTEVEAENVIKEWLRLSEDRKKEAQKEGGKKQAGQARRPEVEDLC</sequence>
<dbReference type="PANTHER" id="PTHR34153">
    <property type="entry name" value="SI:CH211-262H13.3-RELATED-RELATED"/>
    <property type="match status" value="1"/>
</dbReference>
<dbReference type="Proteomes" id="UP000289886">
    <property type="component" value="Unassembled WGS sequence"/>
</dbReference>
<keyword evidence="3" id="KW-1185">Reference proteome</keyword>
<dbReference type="PANTHER" id="PTHR34153:SF2">
    <property type="entry name" value="SI:CH211-262H13.3-RELATED"/>
    <property type="match status" value="1"/>
</dbReference>
<comment type="caution">
    <text evidence="2">The sequence shown here is derived from an EMBL/GenBank/DDBJ whole genome shotgun (WGS) entry which is preliminary data.</text>
</comment>
<organism evidence="2 3">
    <name type="scientific">Acipenser ruthenus</name>
    <name type="common">Sterlet sturgeon</name>
    <dbReference type="NCBI Taxonomy" id="7906"/>
    <lineage>
        <taxon>Eukaryota</taxon>
        <taxon>Metazoa</taxon>
        <taxon>Chordata</taxon>
        <taxon>Craniata</taxon>
        <taxon>Vertebrata</taxon>
        <taxon>Euteleostomi</taxon>
        <taxon>Actinopterygii</taxon>
        <taxon>Chondrostei</taxon>
        <taxon>Acipenseriformes</taxon>
        <taxon>Acipenseridae</taxon>
        <taxon>Acipenser</taxon>
    </lineage>
</organism>
<proteinExistence type="predicted"/>
<feature type="region of interest" description="Disordered" evidence="1">
    <location>
        <begin position="197"/>
        <end position="221"/>
    </location>
</feature>
<protein>
    <submittedName>
        <fullName evidence="2">Uncharacterized protein</fullName>
    </submittedName>
</protein>
<evidence type="ECO:0000256" key="1">
    <source>
        <dbReference type="SAM" id="MobiDB-lite"/>
    </source>
</evidence>
<name>A0A444U870_ACIRT</name>
<reference evidence="2 3" key="1">
    <citation type="submission" date="2019-01" db="EMBL/GenBank/DDBJ databases">
        <title>Draft Genome and Complete Hox-Cluster Characterization of the Sterlet Sturgeon (Acipenser ruthenus).</title>
        <authorList>
            <person name="Wei Q."/>
        </authorList>
    </citation>
    <scope>NUCLEOTIDE SEQUENCE [LARGE SCALE GENOMIC DNA]</scope>
    <source>
        <strain evidence="2">WHYD16114868_AA</strain>
        <tissue evidence="2">Blood</tissue>
    </source>
</reference>
<feature type="region of interest" description="Disordered" evidence="1">
    <location>
        <begin position="1"/>
        <end position="46"/>
    </location>
</feature>
<evidence type="ECO:0000313" key="3">
    <source>
        <dbReference type="Proteomes" id="UP000289886"/>
    </source>
</evidence>
<accession>A0A444U870</accession>
<dbReference type="AlphaFoldDB" id="A0A444U870"/>